<dbReference type="GO" id="GO:0016811">
    <property type="term" value="F:hydrolase activity, acting on carbon-nitrogen (but not peptide) bonds, in linear amides"/>
    <property type="evidence" value="ECO:0007669"/>
    <property type="project" value="UniProtKB-ARBA"/>
</dbReference>
<comment type="subunit">
    <text evidence="2">Heterotetramer of two alpha and two beta chains arranged as a dimer of alpha/beta heterodimers.</text>
</comment>
<comment type="caution">
    <text evidence="5">The sequence shown here is derived from an EMBL/GenBank/DDBJ whole genome shotgun (WGS) entry which is preliminary data.</text>
</comment>
<dbReference type="EC" id="3.4.19.5" evidence="3"/>
<dbReference type="AlphaFoldDB" id="A0A699ILI9"/>
<protein>
    <recommendedName>
        <fullName evidence="3">beta-aspartyl-peptidase</fullName>
        <ecNumber evidence="3">3.4.19.5</ecNumber>
    </recommendedName>
</protein>
<gene>
    <name evidence="5" type="ORF">Tci_532858</name>
</gene>
<dbReference type="GO" id="GO:0008798">
    <property type="term" value="F:beta-aspartyl-peptidase activity"/>
    <property type="evidence" value="ECO:0007669"/>
    <property type="project" value="UniProtKB-EC"/>
</dbReference>
<evidence type="ECO:0000256" key="3">
    <source>
        <dbReference type="ARBA" id="ARBA00012879"/>
    </source>
</evidence>
<dbReference type="InterPro" id="IPR029055">
    <property type="entry name" value="Ntn_hydrolases_N"/>
</dbReference>
<dbReference type="InterPro" id="IPR000246">
    <property type="entry name" value="Peptidase_T2"/>
</dbReference>
<name>A0A699ILI9_TANCI</name>
<dbReference type="PANTHER" id="PTHR10188:SF6">
    <property type="entry name" value="N(4)-(BETA-N-ACETYLGLUCOSAMINYL)-L-ASPARAGINASE"/>
    <property type="match status" value="1"/>
</dbReference>
<evidence type="ECO:0000256" key="2">
    <source>
        <dbReference type="ARBA" id="ARBA00011601"/>
    </source>
</evidence>
<reference evidence="5" key="1">
    <citation type="journal article" date="2019" name="Sci. Rep.">
        <title>Draft genome of Tanacetum cinerariifolium, the natural source of mosquito coil.</title>
        <authorList>
            <person name="Yamashiro T."/>
            <person name="Shiraishi A."/>
            <person name="Satake H."/>
            <person name="Nakayama K."/>
        </authorList>
    </citation>
    <scope>NUCLEOTIDE SEQUENCE</scope>
</reference>
<sequence length="137" mass="14827">MGWAIALHGGCGVPVNLPAESRVPREAALQRILQIGVSALGAKCSPLDVVEFVVRELEDCPLFNARKGSVLTTNGIVEMDAYIMDGNSKRCGAVSGVTTVVNPISLARQIMEKTPHVYLAFERRGLCKRTGKLYIPF</sequence>
<dbReference type="Pfam" id="PF01112">
    <property type="entry name" value="Asparaginase_2"/>
    <property type="match status" value="1"/>
</dbReference>
<comment type="catalytic activity">
    <reaction evidence="1">
        <text>Cleavage of a beta-linked Asp residue from the N-terminus of a polypeptide.</text>
        <dbReference type="EC" id="3.4.19.5"/>
    </reaction>
</comment>
<evidence type="ECO:0000256" key="1">
    <source>
        <dbReference type="ARBA" id="ARBA00000306"/>
    </source>
</evidence>
<accession>A0A699ILI9</accession>
<proteinExistence type="predicted"/>
<dbReference type="EMBL" id="BKCJ010300019">
    <property type="protein sequence ID" value="GEZ60885.1"/>
    <property type="molecule type" value="Genomic_DNA"/>
</dbReference>
<evidence type="ECO:0000256" key="4">
    <source>
        <dbReference type="ARBA" id="ARBA00022813"/>
    </source>
</evidence>
<organism evidence="5">
    <name type="scientific">Tanacetum cinerariifolium</name>
    <name type="common">Dalmatian daisy</name>
    <name type="synonym">Chrysanthemum cinerariifolium</name>
    <dbReference type="NCBI Taxonomy" id="118510"/>
    <lineage>
        <taxon>Eukaryota</taxon>
        <taxon>Viridiplantae</taxon>
        <taxon>Streptophyta</taxon>
        <taxon>Embryophyta</taxon>
        <taxon>Tracheophyta</taxon>
        <taxon>Spermatophyta</taxon>
        <taxon>Magnoliopsida</taxon>
        <taxon>eudicotyledons</taxon>
        <taxon>Gunneridae</taxon>
        <taxon>Pentapetalae</taxon>
        <taxon>asterids</taxon>
        <taxon>campanulids</taxon>
        <taxon>Asterales</taxon>
        <taxon>Asteraceae</taxon>
        <taxon>Asteroideae</taxon>
        <taxon>Anthemideae</taxon>
        <taxon>Anthemidinae</taxon>
        <taxon>Tanacetum</taxon>
    </lineage>
</organism>
<evidence type="ECO:0000313" key="5">
    <source>
        <dbReference type="EMBL" id="GEZ60885.1"/>
    </source>
</evidence>
<dbReference type="PANTHER" id="PTHR10188">
    <property type="entry name" value="L-ASPARAGINASE"/>
    <property type="match status" value="1"/>
</dbReference>
<dbReference type="SUPFAM" id="SSF56235">
    <property type="entry name" value="N-terminal nucleophile aminohydrolases (Ntn hydrolases)"/>
    <property type="match status" value="1"/>
</dbReference>
<keyword evidence="4" id="KW-0068">Autocatalytic cleavage</keyword>